<dbReference type="PANTHER" id="PTHR31205">
    <property type="entry name" value="ACTIN CROSS-LINKING PROTEIN (DUF569)"/>
    <property type="match status" value="1"/>
</dbReference>
<evidence type="ECO:0000259" key="2">
    <source>
        <dbReference type="Pfam" id="PF04601"/>
    </source>
</evidence>
<keyword evidence="5" id="KW-1185">Reference proteome</keyword>
<dbReference type="EMBL" id="CAJGYO010000018">
    <property type="protein sequence ID" value="CAD6337463.1"/>
    <property type="molecule type" value="Genomic_DNA"/>
</dbReference>
<protein>
    <recommendedName>
        <fullName evidence="6">DUF569 domain-containing protein</fullName>
    </recommendedName>
</protein>
<dbReference type="Proteomes" id="UP000604825">
    <property type="component" value="Unassembled WGS sequence"/>
</dbReference>
<reference evidence="4" key="1">
    <citation type="submission" date="2020-10" db="EMBL/GenBank/DDBJ databases">
        <authorList>
            <person name="Han B."/>
            <person name="Lu T."/>
            <person name="Zhao Q."/>
            <person name="Huang X."/>
            <person name="Zhao Y."/>
        </authorList>
    </citation>
    <scope>NUCLEOTIDE SEQUENCE</scope>
</reference>
<dbReference type="AlphaFoldDB" id="A0A811S5C0"/>
<dbReference type="PANTHER" id="PTHR31205:SF24">
    <property type="entry name" value="DUF569 DOMAIN-CONTAINING PROTEIN"/>
    <property type="match status" value="1"/>
</dbReference>
<dbReference type="OrthoDB" id="617902at2759"/>
<accession>A0A811S5C0</accession>
<proteinExistence type="predicted"/>
<evidence type="ECO:0000313" key="4">
    <source>
        <dbReference type="EMBL" id="CAD6337463.1"/>
    </source>
</evidence>
<evidence type="ECO:0000256" key="1">
    <source>
        <dbReference type="SAM" id="MobiDB-lite"/>
    </source>
</evidence>
<dbReference type="InterPro" id="IPR054726">
    <property type="entry name" value="Ubiq_DUF569-assoc"/>
</dbReference>
<dbReference type="Pfam" id="PF22932">
    <property type="entry name" value="Ubiq_DUF_assoc"/>
    <property type="match status" value="1"/>
</dbReference>
<name>A0A811S5C0_9POAL</name>
<comment type="caution">
    <text evidence="4">The sequence shown here is derived from an EMBL/GenBank/DDBJ whole genome shotgun (WGS) entry which is preliminary data.</text>
</comment>
<dbReference type="CDD" id="cd23340">
    <property type="entry name" value="beta-trefoil_FSCN_ACP-like"/>
    <property type="match status" value="1"/>
</dbReference>
<organism evidence="4 5">
    <name type="scientific">Miscanthus lutarioriparius</name>
    <dbReference type="NCBI Taxonomy" id="422564"/>
    <lineage>
        <taxon>Eukaryota</taxon>
        <taxon>Viridiplantae</taxon>
        <taxon>Streptophyta</taxon>
        <taxon>Embryophyta</taxon>
        <taxon>Tracheophyta</taxon>
        <taxon>Spermatophyta</taxon>
        <taxon>Magnoliopsida</taxon>
        <taxon>Liliopsida</taxon>
        <taxon>Poales</taxon>
        <taxon>Poaceae</taxon>
        <taxon>PACMAD clade</taxon>
        <taxon>Panicoideae</taxon>
        <taxon>Andropogonodae</taxon>
        <taxon>Andropogoneae</taxon>
        <taxon>Saccharinae</taxon>
        <taxon>Miscanthus</taxon>
    </lineage>
</organism>
<feature type="region of interest" description="Disordered" evidence="1">
    <location>
        <begin position="165"/>
        <end position="190"/>
    </location>
</feature>
<evidence type="ECO:0000313" key="5">
    <source>
        <dbReference type="Proteomes" id="UP000604825"/>
    </source>
</evidence>
<gene>
    <name evidence="4" type="ORF">NCGR_LOCUS61561</name>
</gene>
<feature type="domain" description="DUF569" evidence="2">
    <location>
        <begin position="1"/>
        <end position="155"/>
    </location>
</feature>
<dbReference type="InterPro" id="IPR007679">
    <property type="entry name" value="DUF569"/>
</dbReference>
<evidence type="ECO:0000259" key="3">
    <source>
        <dbReference type="Pfam" id="PF22932"/>
    </source>
</evidence>
<sequence length="300" mass="33789">MDKFPDGTHVRLRSRVRRASYLHADEDGVGVSLRPLGREPTMNAVWRVHRVLRDGIDYVLLHGAAYGRYLALSPGEEEPAGPDRGVPAIQRGYDARDLDAVMWRPVAVAGANSGGYVRMRHVYNGNLRANGRFRPWNTRVTVDQYFGTRSTMRHWSVEVVPPRQGPLPALPLPTGQKPGGRSGLLQRRTKPETDRRRMIRYLRSDDPRNFGAAGLPAFPFYGRSVFNLRFQVGNRANPGDVFNTIMCVKAGLYGRLTPLVTDLPRIEERMDIVVFTAGSPGEDFAIFLVISCWQMFNPRD</sequence>
<dbReference type="Pfam" id="PF04601">
    <property type="entry name" value="DUF569"/>
    <property type="match status" value="1"/>
</dbReference>
<feature type="domain" description="DUF569" evidence="3">
    <location>
        <begin position="196"/>
        <end position="275"/>
    </location>
</feature>
<evidence type="ECO:0008006" key="6">
    <source>
        <dbReference type="Google" id="ProtNLM"/>
    </source>
</evidence>